<keyword evidence="3" id="KW-1185">Reference proteome</keyword>
<dbReference type="EMBL" id="JAPDOG010000005">
    <property type="protein sequence ID" value="MCW3781545.1"/>
    <property type="molecule type" value="Genomic_DNA"/>
</dbReference>
<gene>
    <name evidence="2" type="ORF">OM960_08060</name>
</gene>
<dbReference type="Proteomes" id="UP001207582">
    <property type="component" value="Unassembled WGS sequence"/>
</dbReference>
<dbReference type="InterPro" id="IPR025272">
    <property type="entry name" value="SocA_Panacea"/>
</dbReference>
<reference evidence="2 3" key="1">
    <citation type="submission" date="2022-10" db="EMBL/GenBank/DDBJ databases">
        <title>Defluviimonas sp. CAU 1641 isolated from mud.</title>
        <authorList>
            <person name="Kim W."/>
        </authorList>
    </citation>
    <scope>NUCLEOTIDE SEQUENCE [LARGE SCALE GENOMIC DNA]</scope>
    <source>
        <strain evidence="2 3">CAU 1641</strain>
    </source>
</reference>
<organism evidence="2 3">
    <name type="scientific">Defluviimonas salinarum</name>
    <dbReference type="NCBI Taxonomy" id="2992147"/>
    <lineage>
        <taxon>Bacteria</taxon>
        <taxon>Pseudomonadati</taxon>
        <taxon>Pseudomonadota</taxon>
        <taxon>Alphaproteobacteria</taxon>
        <taxon>Rhodobacterales</taxon>
        <taxon>Paracoccaceae</taxon>
        <taxon>Albidovulum</taxon>
    </lineage>
</organism>
<accession>A0ABT3J1K2</accession>
<feature type="domain" description="Antitoxin SocA-like Panacea" evidence="1">
    <location>
        <begin position="56"/>
        <end position="159"/>
    </location>
</feature>
<sequence>MPLPNHPVVRHDAEQKWNFEGGRHEVMSGPYDPRAIANLMLDEADRRGWTITNLALQKLLYFAHGIHLTKTKRPLVSGYFEAWQYGPVHPAVYRAFKPSGAAPIINRAVAKDPLTGKTRDLPKPTDMEIIDLVSDVMRSYGHLPPGRLVDLSHAKDSPWSVVVDKARTDVAFGMRIPDDVIIDRFRHHKVSVGTNPRAGEPPSDDTPFA</sequence>
<comment type="caution">
    <text evidence="2">The sequence shown here is derived from an EMBL/GenBank/DDBJ whole genome shotgun (WGS) entry which is preliminary data.</text>
</comment>
<name>A0ABT3J1K2_9RHOB</name>
<evidence type="ECO:0000313" key="3">
    <source>
        <dbReference type="Proteomes" id="UP001207582"/>
    </source>
</evidence>
<dbReference type="NCBIfam" id="NF047745">
    <property type="entry name" value="SocA_antitoxin"/>
    <property type="match status" value="1"/>
</dbReference>
<dbReference type="Pfam" id="PF13274">
    <property type="entry name" value="SocA_Panacea"/>
    <property type="match status" value="1"/>
</dbReference>
<evidence type="ECO:0000313" key="2">
    <source>
        <dbReference type="EMBL" id="MCW3781545.1"/>
    </source>
</evidence>
<protein>
    <submittedName>
        <fullName evidence="2">SocA family protein</fullName>
    </submittedName>
</protein>
<proteinExistence type="predicted"/>
<evidence type="ECO:0000259" key="1">
    <source>
        <dbReference type="Pfam" id="PF13274"/>
    </source>
</evidence>